<dbReference type="InterPro" id="IPR002110">
    <property type="entry name" value="Ankyrin_rpt"/>
</dbReference>
<proteinExistence type="predicted"/>
<dbReference type="AlphaFoldDB" id="A0A0D8XTX4"/>
<reference evidence="2" key="2">
    <citation type="journal article" date="2016" name="Sci. Rep.">
        <title>Dictyocaulus viviparus genome, variome and transcriptome elucidate lungworm biology and support future intervention.</title>
        <authorList>
            <person name="McNulty S.N."/>
            <person name="Strube C."/>
            <person name="Rosa B.A."/>
            <person name="Martin J.C."/>
            <person name="Tyagi R."/>
            <person name="Choi Y.J."/>
            <person name="Wang Q."/>
            <person name="Hallsworth Pepin K."/>
            <person name="Zhang X."/>
            <person name="Ozersky P."/>
            <person name="Wilson R.K."/>
            <person name="Sternberg P.W."/>
            <person name="Gasser R.B."/>
            <person name="Mitreva M."/>
        </authorList>
    </citation>
    <scope>NUCLEOTIDE SEQUENCE [LARGE SCALE GENOMIC DNA]</scope>
    <source>
        <strain evidence="2">HannoverDv2000</strain>
    </source>
</reference>
<dbReference type="InterPro" id="IPR052050">
    <property type="entry name" value="SecEffector_AnkRepeat"/>
</dbReference>
<dbReference type="EMBL" id="KN716286">
    <property type="protein sequence ID" value="KJH47975.1"/>
    <property type="molecule type" value="Genomic_DNA"/>
</dbReference>
<protein>
    <submittedName>
        <fullName evidence="1">Ankyrin repeat protein</fullName>
    </submittedName>
</protein>
<dbReference type="STRING" id="29172.A0A0D8XTX4"/>
<keyword evidence="2" id="KW-1185">Reference proteome</keyword>
<organism evidence="1 2">
    <name type="scientific">Dictyocaulus viviparus</name>
    <name type="common">Bovine lungworm</name>
    <dbReference type="NCBI Taxonomy" id="29172"/>
    <lineage>
        <taxon>Eukaryota</taxon>
        <taxon>Metazoa</taxon>
        <taxon>Ecdysozoa</taxon>
        <taxon>Nematoda</taxon>
        <taxon>Chromadorea</taxon>
        <taxon>Rhabditida</taxon>
        <taxon>Rhabditina</taxon>
        <taxon>Rhabditomorpha</taxon>
        <taxon>Strongyloidea</taxon>
        <taxon>Metastrongylidae</taxon>
        <taxon>Dictyocaulus</taxon>
    </lineage>
</organism>
<dbReference type="PANTHER" id="PTHR46586:SF3">
    <property type="entry name" value="ANKYRIN REPEAT-CONTAINING PROTEIN"/>
    <property type="match status" value="1"/>
</dbReference>
<evidence type="ECO:0000313" key="1">
    <source>
        <dbReference type="EMBL" id="KJH47975.1"/>
    </source>
</evidence>
<dbReference type="PANTHER" id="PTHR46586">
    <property type="entry name" value="ANKYRIN REPEAT-CONTAINING PROTEIN"/>
    <property type="match status" value="1"/>
</dbReference>
<sequence length="267" mass="30034">MESPISIAVYHGNMEMVNMLQQWGIIRSHHFPQAFREAAIAGDIEMLIRLWDICGKNTAHLTEAITSCKTMSSPLHVAAAAGHMRCVQFLCQNETLRTLPDAIGDLPLSYAIDNNHLAIVDFLMKTFPNEISNNAIRSTIACKHNKLAKYLLTYAINSEDFIRNVEPVKFSVGVGNFHIAEYVLKQYMCRNKVNTPPWSVDVYEALSEVLVCKLLDPIKKTRFVIAFQLAGVKVSMVNVVKLVNDKFVAATICNSLKHNFNQPRKLL</sequence>
<dbReference type="OrthoDB" id="5860128at2759"/>
<dbReference type="Pfam" id="PF12796">
    <property type="entry name" value="Ank_2"/>
    <property type="match status" value="1"/>
</dbReference>
<dbReference type="Gene3D" id="1.25.40.20">
    <property type="entry name" value="Ankyrin repeat-containing domain"/>
    <property type="match status" value="1"/>
</dbReference>
<name>A0A0D8XTX4_DICVI</name>
<dbReference type="InterPro" id="IPR036770">
    <property type="entry name" value="Ankyrin_rpt-contain_sf"/>
</dbReference>
<accession>A0A0D8XTX4</accession>
<dbReference type="SMART" id="SM00248">
    <property type="entry name" value="ANK"/>
    <property type="match status" value="2"/>
</dbReference>
<dbReference type="SUPFAM" id="SSF48403">
    <property type="entry name" value="Ankyrin repeat"/>
    <property type="match status" value="1"/>
</dbReference>
<evidence type="ECO:0000313" key="2">
    <source>
        <dbReference type="Proteomes" id="UP000053766"/>
    </source>
</evidence>
<dbReference type="Proteomes" id="UP000053766">
    <property type="component" value="Unassembled WGS sequence"/>
</dbReference>
<gene>
    <name evidence="1" type="ORF">DICVIV_05951</name>
</gene>
<reference evidence="1 2" key="1">
    <citation type="submission" date="2013-11" db="EMBL/GenBank/DDBJ databases">
        <title>Draft genome of the bovine lungworm Dictyocaulus viviparus.</title>
        <authorList>
            <person name="Mitreva M."/>
        </authorList>
    </citation>
    <scope>NUCLEOTIDE SEQUENCE [LARGE SCALE GENOMIC DNA]</scope>
    <source>
        <strain evidence="1 2">HannoverDv2000</strain>
    </source>
</reference>